<evidence type="ECO:0000256" key="1">
    <source>
        <dbReference type="PIRNR" id="PIRNR016661"/>
    </source>
</evidence>
<accession>A0A7C3F3F0</accession>
<dbReference type="PANTHER" id="PTHR34295:SF1">
    <property type="entry name" value="BIOTIN TRANSPORTER BIOY"/>
    <property type="match status" value="1"/>
</dbReference>
<dbReference type="EMBL" id="DSTX01000001">
    <property type="protein sequence ID" value="HFK19826.1"/>
    <property type="molecule type" value="Genomic_DNA"/>
</dbReference>
<comment type="subcellular location">
    <subcellularLocation>
        <location evidence="1">Cell membrane</location>
        <topology evidence="1">Multi-pass membrane protein</topology>
    </subcellularLocation>
</comment>
<evidence type="ECO:0000256" key="2">
    <source>
        <dbReference type="SAM" id="Phobius"/>
    </source>
</evidence>
<proteinExistence type="inferred from homology"/>
<comment type="caution">
    <text evidence="3">The sequence shown here is derived from an EMBL/GenBank/DDBJ whole genome shotgun (WGS) entry which is preliminary data.</text>
</comment>
<dbReference type="PANTHER" id="PTHR34295">
    <property type="entry name" value="BIOTIN TRANSPORTER BIOY"/>
    <property type="match status" value="1"/>
</dbReference>
<keyword evidence="1 2" id="KW-0472">Membrane</keyword>
<keyword evidence="2" id="KW-1133">Transmembrane helix</keyword>
<comment type="similarity">
    <text evidence="1">Belongs to the BioY family.</text>
</comment>
<feature type="transmembrane region" description="Helical" evidence="2">
    <location>
        <begin position="70"/>
        <end position="88"/>
    </location>
</feature>
<protein>
    <submittedName>
        <fullName evidence="3">Biotin transporter BioY</fullName>
    </submittedName>
</protein>
<keyword evidence="1" id="KW-0813">Transport</keyword>
<keyword evidence="2" id="KW-0812">Transmembrane</keyword>
<organism evidence="3">
    <name type="scientific">Candidatus Methanomethylicus mesodigestus</name>
    <dbReference type="NCBI Taxonomy" id="1867258"/>
    <lineage>
        <taxon>Archaea</taxon>
        <taxon>Thermoproteota</taxon>
        <taxon>Methanosuratincolia</taxon>
        <taxon>Candidatus Methanomethylicales</taxon>
        <taxon>Candidatus Methanomethylicaceae</taxon>
        <taxon>Candidatus Methanomethylicus</taxon>
    </lineage>
</organism>
<reference evidence="3" key="1">
    <citation type="journal article" date="2020" name="mSystems">
        <title>Genome- and Community-Level Interaction Insights into Carbon Utilization and Element Cycling Functions of Hydrothermarchaeota in Hydrothermal Sediment.</title>
        <authorList>
            <person name="Zhou Z."/>
            <person name="Liu Y."/>
            <person name="Xu W."/>
            <person name="Pan J."/>
            <person name="Luo Z.H."/>
            <person name="Li M."/>
        </authorList>
    </citation>
    <scope>NUCLEOTIDE SEQUENCE [LARGE SCALE GENOMIC DNA]</scope>
    <source>
        <strain evidence="3">SpSt-468</strain>
    </source>
</reference>
<dbReference type="AlphaFoldDB" id="A0A7C3F3F0"/>
<dbReference type="PIRSF" id="PIRSF016661">
    <property type="entry name" value="BioY"/>
    <property type="match status" value="1"/>
</dbReference>
<evidence type="ECO:0000313" key="3">
    <source>
        <dbReference type="EMBL" id="HFK19826.1"/>
    </source>
</evidence>
<keyword evidence="1" id="KW-1003">Cell membrane</keyword>
<dbReference type="InterPro" id="IPR003784">
    <property type="entry name" value="BioY"/>
</dbReference>
<name>A0A7C3F3F0_9CREN</name>
<feature type="transmembrane region" description="Helical" evidence="2">
    <location>
        <begin position="94"/>
        <end position="117"/>
    </location>
</feature>
<dbReference type="Pfam" id="PF02632">
    <property type="entry name" value="BioY"/>
    <property type="match status" value="1"/>
</dbReference>
<gene>
    <name evidence="3" type="ORF">ENS19_00925</name>
</gene>
<dbReference type="GO" id="GO:0015225">
    <property type="term" value="F:biotin transmembrane transporter activity"/>
    <property type="evidence" value="ECO:0007669"/>
    <property type="project" value="UniProtKB-UniRule"/>
</dbReference>
<dbReference type="GO" id="GO:0005886">
    <property type="term" value="C:plasma membrane"/>
    <property type="evidence" value="ECO:0007669"/>
    <property type="project" value="UniProtKB-SubCell"/>
</dbReference>
<feature type="transmembrane region" description="Helical" evidence="2">
    <location>
        <begin position="156"/>
        <end position="180"/>
    </location>
</feature>
<dbReference type="Gene3D" id="1.10.1760.20">
    <property type="match status" value="1"/>
</dbReference>
<feature type="transmembrane region" description="Helical" evidence="2">
    <location>
        <begin position="26"/>
        <end position="43"/>
    </location>
</feature>
<sequence length="185" mass="19733">MVYFNSVPIKMAEGTTTIKRSRARELALCAVFAALMGAGGLISIPFYPVPFTLQTFFLYLSILVLKREAALSQAIYIAMGLAGLPIFSRGMGGYAVLIGPTGGFIIGFLLSALIAGAYLSAPWGRRSPLLALGIAMAIVFGFGGMWLGFWLGLDFYAAYLGVLPFIPGDVAKAALAFVAFKKIRM</sequence>
<feature type="transmembrane region" description="Helical" evidence="2">
    <location>
        <begin position="129"/>
        <end position="150"/>
    </location>
</feature>